<dbReference type="RefSeq" id="WP_003611451.1">
    <property type="nucleotide sequence ID" value="NZ_ADVE02000001.1"/>
</dbReference>
<dbReference type="Pfam" id="PF03466">
    <property type="entry name" value="LysR_substrate"/>
    <property type="match status" value="1"/>
</dbReference>
<dbReference type="Proteomes" id="UP000230709">
    <property type="component" value="Chromosome"/>
</dbReference>
<proteinExistence type="inferred from homology"/>
<dbReference type="InterPro" id="IPR036388">
    <property type="entry name" value="WH-like_DNA-bd_sf"/>
</dbReference>
<dbReference type="Gene3D" id="3.40.190.290">
    <property type="match status" value="1"/>
</dbReference>
<dbReference type="Pfam" id="PF00126">
    <property type="entry name" value="HTH_1"/>
    <property type="match status" value="1"/>
</dbReference>
<dbReference type="GO" id="GO:0003677">
    <property type="term" value="F:DNA binding"/>
    <property type="evidence" value="ECO:0007669"/>
    <property type="project" value="UniProtKB-KW"/>
</dbReference>
<dbReference type="EMBL" id="CP023737">
    <property type="protein sequence ID" value="ATQ70038.1"/>
    <property type="molecule type" value="Genomic_DNA"/>
</dbReference>
<dbReference type="PROSITE" id="PS50931">
    <property type="entry name" value="HTH_LYSR"/>
    <property type="match status" value="1"/>
</dbReference>
<accession>A0A2D2D4V3</accession>
<dbReference type="NCBIfam" id="NF008284">
    <property type="entry name" value="PRK11062.1"/>
    <property type="match status" value="1"/>
</dbReference>
<dbReference type="KEGG" id="mtw:CQW49_20710"/>
<evidence type="ECO:0000256" key="3">
    <source>
        <dbReference type="ARBA" id="ARBA00023125"/>
    </source>
</evidence>
<dbReference type="PANTHER" id="PTHR30293:SF2">
    <property type="entry name" value="TRANSCRIPTIONAL ACTIVATOR PROTEIN NHAR"/>
    <property type="match status" value="1"/>
</dbReference>
<name>A0A2D2D4V3_METT3</name>
<dbReference type="GO" id="GO:2000142">
    <property type="term" value="P:regulation of DNA-templated transcription initiation"/>
    <property type="evidence" value="ECO:0007669"/>
    <property type="project" value="TreeGrafter"/>
</dbReference>
<dbReference type="InterPro" id="IPR000847">
    <property type="entry name" value="LysR_HTH_N"/>
</dbReference>
<evidence type="ECO:0000256" key="2">
    <source>
        <dbReference type="ARBA" id="ARBA00023015"/>
    </source>
</evidence>
<dbReference type="InterPro" id="IPR036390">
    <property type="entry name" value="WH_DNA-bd_sf"/>
</dbReference>
<evidence type="ECO:0000313" key="7">
    <source>
        <dbReference type="EMBL" id="ATQ70038.1"/>
    </source>
</evidence>
<sequence>MDRLNYQHLFYFWNVVREGGVSRASEKLRLAQPTISGQLAVFEKTIGAKLFLKQGRNLVMTETGRTVFNYADEIFSLGRELAEALDNRPGARGQRLSVGVSNALHKLLVYRLLEPALNSAPPAHLICFEDKLERLLTELPVHGVDLVISDAPATSAADARIYNHLLGESAVAAFATPALHARCAEGFPHSLDGAPLLLPTTNTALRRSLDQWLDAHGLFPDIVAEIEDSALLKTFASAGAGLFMGPVAMREAIERQYGVELIGTLAGVSERFYAITAQRKVKHPCVAAILERARDFLTSPA</sequence>
<organism evidence="7 8">
    <name type="scientific">Methylosinus trichosporium (strain ATCC 35070 / NCIMB 11131 / UNIQEM 75 / OB3b)</name>
    <dbReference type="NCBI Taxonomy" id="595536"/>
    <lineage>
        <taxon>Bacteria</taxon>
        <taxon>Pseudomonadati</taxon>
        <taxon>Pseudomonadota</taxon>
        <taxon>Alphaproteobacteria</taxon>
        <taxon>Hyphomicrobiales</taxon>
        <taxon>Methylocystaceae</taxon>
        <taxon>Methylosinus</taxon>
    </lineage>
</organism>
<keyword evidence="3" id="KW-0238">DNA-binding</keyword>
<dbReference type="STRING" id="595536.GCA_000178815_01056"/>
<reference evidence="8" key="1">
    <citation type="submission" date="2017-10" db="EMBL/GenBank/DDBJ databases">
        <title>Completed PacBio SMRT sequence of Methylosinus trichosporium OB3b reveals presence of a third large plasmid.</title>
        <authorList>
            <person name="Charles T.C."/>
            <person name="Lynch M.D.J."/>
            <person name="Heil J.R."/>
            <person name="Cheng J."/>
        </authorList>
    </citation>
    <scope>NUCLEOTIDE SEQUENCE [LARGE SCALE GENOMIC DNA]</scope>
    <source>
        <strain evidence="8">OB3b</strain>
    </source>
</reference>
<evidence type="ECO:0000256" key="4">
    <source>
        <dbReference type="ARBA" id="ARBA00023159"/>
    </source>
</evidence>
<keyword evidence="4" id="KW-0010">Activator</keyword>
<keyword evidence="8" id="KW-1185">Reference proteome</keyword>
<evidence type="ECO:0000256" key="5">
    <source>
        <dbReference type="ARBA" id="ARBA00023163"/>
    </source>
</evidence>
<dbReference type="AlphaFoldDB" id="A0A2D2D4V3"/>
<dbReference type="PANTHER" id="PTHR30293">
    <property type="entry name" value="TRANSCRIPTIONAL REGULATORY PROTEIN NAC-RELATED"/>
    <property type="match status" value="1"/>
</dbReference>
<comment type="similarity">
    <text evidence="1">Belongs to the LysR transcriptional regulatory family.</text>
</comment>
<evidence type="ECO:0000259" key="6">
    <source>
        <dbReference type="PROSITE" id="PS50931"/>
    </source>
</evidence>
<evidence type="ECO:0000313" key="8">
    <source>
        <dbReference type="Proteomes" id="UP000230709"/>
    </source>
</evidence>
<feature type="domain" description="HTH lysR-type" evidence="6">
    <location>
        <begin position="4"/>
        <end position="61"/>
    </location>
</feature>
<keyword evidence="5" id="KW-0804">Transcription</keyword>
<protein>
    <submittedName>
        <fullName evidence="7">Transcriptional activator NhaR</fullName>
    </submittedName>
</protein>
<evidence type="ECO:0000256" key="1">
    <source>
        <dbReference type="ARBA" id="ARBA00009437"/>
    </source>
</evidence>
<dbReference type="SUPFAM" id="SSF46785">
    <property type="entry name" value="Winged helix' DNA-binding domain"/>
    <property type="match status" value="1"/>
</dbReference>
<dbReference type="InterPro" id="IPR005119">
    <property type="entry name" value="LysR_subst-bd"/>
</dbReference>
<gene>
    <name evidence="7" type="ORF">CQW49_20710</name>
</gene>
<dbReference type="GO" id="GO:0003700">
    <property type="term" value="F:DNA-binding transcription factor activity"/>
    <property type="evidence" value="ECO:0007669"/>
    <property type="project" value="InterPro"/>
</dbReference>
<keyword evidence="2" id="KW-0805">Transcription regulation</keyword>
<dbReference type="Gene3D" id="1.10.10.10">
    <property type="entry name" value="Winged helix-like DNA-binding domain superfamily/Winged helix DNA-binding domain"/>
    <property type="match status" value="1"/>
</dbReference>
<dbReference type="SUPFAM" id="SSF53850">
    <property type="entry name" value="Periplasmic binding protein-like II"/>
    <property type="match status" value="1"/>
</dbReference>